<evidence type="ECO:0000256" key="9">
    <source>
        <dbReference type="ARBA" id="ARBA00078114"/>
    </source>
</evidence>
<evidence type="ECO:0000256" key="6">
    <source>
        <dbReference type="ARBA" id="ARBA00022927"/>
    </source>
</evidence>
<dbReference type="EMBL" id="JABXBU010000015">
    <property type="protein sequence ID" value="KAF8786290.1"/>
    <property type="molecule type" value="Genomic_DNA"/>
</dbReference>
<evidence type="ECO:0000256" key="11">
    <source>
        <dbReference type="SAM" id="MobiDB-lite"/>
    </source>
</evidence>
<evidence type="ECO:0000256" key="10">
    <source>
        <dbReference type="RuleBase" id="RU003755"/>
    </source>
</evidence>
<protein>
    <recommendedName>
        <fullName evidence="9">Oligopeptide transporter 1</fullName>
    </recommendedName>
</protein>
<dbReference type="GO" id="GO:0015031">
    <property type="term" value="P:protein transport"/>
    <property type="evidence" value="ECO:0007669"/>
    <property type="project" value="UniProtKB-KW"/>
</dbReference>
<feature type="transmembrane region" description="Helical" evidence="12">
    <location>
        <begin position="351"/>
        <end position="373"/>
    </location>
</feature>
<evidence type="ECO:0000313" key="14">
    <source>
        <dbReference type="Proteomes" id="UP000807504"/>
    </source>
</evidence>
<keyword evidence="14" id="KW-1185">Reference proteome</keyword>
<feature type="transmembrane region" description="Helical" evidence="12">
    <location>
        <begin position="385"/>
        <end position="402"/>
    </location>
</feature>
<evidence type="ECO:0000313" key="13">
    <source>
        <dbReference type="EMBL" id="KAF8786290.1"/>
    </source>
</evidence>
<keyword evidence="4 10" id="KW-0812">Transmembrane</keyword>
<keyword evidence="5" id="KW-0571">Peptide transport</keyword>
<evidence type="ECO:0000256" key="8">
    <source>
        <dbReference type="ARBA" id="ARBA00023136"/>
    </source>
</evidence>
<organism evidence="13 14">
    <name type="scientific">Argiope bruennichi</name>
    <name type="common">Wasp spider</name>
    <name type="synonym">Aranea bruennichi</name>
    <dbReference type="NCBI Taxonomy" id="94029"/>
    <lineage>
        <taxon>Eukaryota</taxon>
        <taxon>Metazoa</taxon>
        <taxon>Ecdysozoa</taxon>
        <taxon>Arthropoda</taxon>
        <taxon>Chelicerata</taxon>
        <taxon>Arachnida</taxon>
        <taxon>Araneae</taxon>
        <taxon>Araneomorphae</taxon>
        <taxon>Entelegynae</taxon>
        <taxon>Araneoidea</taxon>
        <taxon>Araneidae</taxon>
        <taxon>Argiope</taxon>
    </lineage>
</organism>
<evidence type="ECO:0000256" key="3">
    <source>
        <dbReference type="ARBA" id="ARBA00022448"/>
    </source>
</evidence>
<reference evidence="13" key="2">
    <citation type="submission" date="2020-06" db="EMBL/GenBank/DDBJ databases">
        <authorList>
            <person name="Sheffer M."/>
        </authorList>
    </citation>
    <scope>NUCLEOTIDE SEQUENCE</scope>
</reference>
<feature type="transmembrane region" description="Helical" evidence="12">
    <location>
        <begin position="251"/>
        <end position="272"/>
    </location>
</feature>
<feature type="region of interest" description="Disordered" evidence="11">
    <location>
        <begin position="1"/>
        <end position="48"/>
    </location>
</feature>
<name>A0A8T0FA98_ARGBR</name>
<feature type="transmembrane region" description="Helical" evidence="12">
    <location>
        <begin position="687"/>
        <end position="711"/>
    </location>
</feature>
<keyword evidence="7 12" id="KW-1133">Transmembrane helix</keyword>
<keyword evidence="3 10" id="KW-0813">Transport</keyword>
<dbReference type="Gene3D" id="1.20.1250.20">
    <property type="entry name" value="MFS general substrate transporter like domains"/>
    <property type="match status" value="2"/>
</dbReference>
<feature type="transmembrane region" description="Helical" evidence="12">
    <location>
        <begin position="224"/>
        <end position="245"/>
    </location>
</feature>
<feature type="transmembrane region" description="Helical" evidence="12">
    <location>
        <begin position="189"/>
        <end position="212"/>
    </location>
</feature>
<gene>
    <name evidence="13" type="ORF">HNY73_008023</name>
</gene>
<feature type="transmembrane region" description="Helical" evidence="12">
    <location>
        <begin position="97"/>
        <end position="117"/>
    </location>
</feature>
<evidence type="ECO:0000256" key="5">
    <source>
        <dbReference type="ARBA" id="ARBA00022856"/>
    </source>
</evidence>
<dbReference type="InterPro" id="IPR018456">
    <property type="entry name" value="PTR2_symporter_CS"/>
</dbReference>
<dbReference type="PROSITE" id="PS01023">
    <property type="entry name" value="PTR2_2"/>
    <property type="match status" value="1"/>
</dbReference>
<dbReference type="PANTHER" id="PTHR11654">
    <property type="entry name" value="OLIGOPEPTIDE TRANSPORTER-RELATED"/>
    <property type="match status" value="1"/>
</dbReference>
<dbReference type="AlphaFoldDB" id="A0A8T0FA98"/>
<feature type="compositionally biased region" description="Basic and acidic residues" evidence="11">
    <location>
        <begin position="1"/>
        <end position="42"/>
    </location>
</feature>
<dbReference type="GO" id="GO:0016020">
    <property type="term" value="C:membrane"/>
    <property type="evidence" value="ECO:0007669"/>
    <property type="project" value="UniProtKB-SubCell"/>
</dbReference>
<dbReference type="InterPro" id="IPR036259">
    <property type="entry name" value="MFS_trans_sf"/>
</dbReference>
<dbReference type="Pfam" id="PF00854">
    <property type="entry name" value="PTR2"/>
    <property type="match status" value="2"/>
</dbReference>
<accession>A0A8T0FA98</accession>
<evidence type="ECO:0000256" key="2">
    <source>
        <dbReference type="ARBA" id="ARBA00005982"/>
    </source>
</evidence>
<reference evidence="13" key="1">
    <citation type="journal article" date="2020" name="bioRxiv">
        <title>Chromosome-level reference genome of the European wasp spider Argiope bruennichi: a resource for studies on range expansion and evolutionary adaptation.</title>
        <authorList>
            <person name="Sheffer M.M."/>
            <person name="Hoppe A."/>
            <person name="Krehenwinkel H."/>
            <person name="Uhl G."/>
            <person name="Kuss A.W."/>
            <person name="Jensen L."/>
            <person name="Jensen C."/>
            <person name="Gillespie R.G."/>
            <person name="Hoff K.J."/>
            <person name="Prost S."/>
        </authorList>
    </citation>
    <scope>NUCLEOTIDE SEQUENCE</scope>
</reference>
<feature type="transmembrane region" description="Helical" evidence="12">
    <location>
        <begin position="154"/>
        <end position="174"/>
    </location>
</feature>
<dbReference type="Proteomes" id="UP000807504">
    <property type="component" value="Unassembled WGS sequence"/>
</dbReference>
<evidence type="ECO:0000256" key="1">
    <source>
        <dbReference type="ARBA" id="ARBA00004141"/>
    </source>
</evidence>
<comment type="caution">
    <text evidence="13">The sequence shown here is derived from an EMBL/GenBank/DDBJ whole genome shotgun (WGS) entry which is preliminary data.</text>
</comment>
<dbReference type="SUPFAM" id="SSF103473">
    <property type="entry name" value="MFS general substrate transporter"/>
    <property type="match status" value="1"/>
</dbReference>
<comment type="subcellular location">
    <subcellularLocation>
        <location evidence="1 10">Membrane</location>
        <topology evidence="1 10">Multi-pass membrane protein</topology>
    </subcellularLocation>
</comment>
<evidence type="ECO:0000256" key="4">
    <source>
        <dbReference type="ARBA" id="ARBA00022692"/>
    </source>
</evidence>
<comment type="similarity">
    <text evidence="2 10">Belongs to the major facilitator superfamily. Proton-dependent oligopeptide transporter (POT/PTR) (TC 2.A.17) family.</text>
</comment>
<dbReference type="GO" id="GO:0006857">
    <property type="term" value="P:oligopeptide transport"/>
    <property type="evidence" value="ECO:0007669"/>
    <property type="project" value="InterPro"/>
</dbReference>
<keyword evidence="8 12" id="KW-0472">Membrane</keyword>
<keyword evidence="6" id="KW-0653">Protein transport</keyword>
<feature type="transmembrane region" description="Helical" evidence="12">
    <location>
        <begin position="123"/>
        <end position="142"/>
    </location>
</feature>
<evidence type="ECO:0000256" key="7">
    <source>
        <dbReference type="ARBA" id="ARBA00022989"/>
    </source>
</evidence>
<sequence>MSEKEAVPSDQTDAAKPKINEDKIDTESEKQSVQIKDQETNPKKTPKAKSMPKGIYFLLGNEFCERFSFYGMRTVLTLFLVRQLGFDEDVAASIFHGFQSFCYFTPIFGAILADSWLSKFRTIFYVSILYAIGNITLSVGAIPHSLQTMKVLSLTGLFVIGLGTGGIKPCVSAFGGDQFTSEQIEIRKYFFSLFYFSINLGSLLSTIITPALRGDIRCFGQNTCFSLAFLIPALLFVIALVVFLIGKPLYIIKPAEGSVFVSVFRCIGYALFKKATAKDVKKEHWLEYADDKYDEELINDIRCLQRVLLLLIPLPVFWALYEQQGSKWVLQASKMNGEVYGSHIKPDHMQVINPLLILVLIPIFDNVIYPLALKCNICRTPLQRMTIGGLLCAFSFVIAAIIEVKIEAEFPDIPSKDYSDMLTINNSPCHLDIKSSSNISLNQFESVKVKQIALEKSIEWKFTPSGCSATGSAIQEVNATSLYETMMITLENDNLRVDISSDSRVKEKDGSPRVRLLFSIDYQFTGSENASFFLQGNRNFYIIPENVTRPGRIGMTEYCSVDPSKYKLYLPSNGTKIHEETAFGELHLETGGSYIVYIYQNKSASQKELHHTITMMPNSVHILWQIPQLVIITVGEVMFSITGLDFSYSQAPSSLKSIVQAAWLLTSAIGNLLVVLLVNIIQFDMQSLAFLMYASIMTLSMVIFGIVAYYYKYMKEKENSY</sequence>
<proteinExistence type="inferred from homology"/>
<dbReference type="CDD" id="cd17347">
    <property type="entry name" value="MFS_SLC15A1_2_like"/>
    <property type="match status" value="1"/>
</dbReference>
<evidence type="ECO:0000256" key="12">
    <source>
        <dbReference type="SAM" id="Phobius"/>
    </source>
</evidence>
<feature type="transmembrane region" description="Helical" evidence="12">
    <location>
        <begin position="658"/>
        <end position="681"/>
    </location>
</feature>
<dbReference type="GO" id="GO:0022857">
    <property type="term" value="F:transmembrane transporter activity"/>
    <property type="evidence" value="ECO:0007669"/>
    <property type="project" value="InterPro"/>
</dbReference>
<feature type="transmembrane region" description="Helical" evidence="12">
    <location>
        <begin position="622"/>
        <end position="646"/>
    </location>
</feature>
<dbReference type="InterPro" id="IPR000109">
    <property type="entry name" value="POT_fam"/>
</dbReference>
<dbReference type="FunFam" id="1.20.1250.20:FF:000049">
    <property type="entry name" value="Solute carrier family 15 member 2"/>
    <property type="match status" value="1"/>
</dbReference>